<name>A0AAW1VN91_RUBAR</name>
<evidence type="ECO:0000256" key="1">
    <source>
        <dbReference type="SAM" id="MobiDB-lite"/>
    </source>
</evidence>
<dbReference type="Proteomes" id="UP001457282">
    <property type="component" value="Unassembled WGS sequence"/>
</dbReference>
<feature type="region of interest" description="Disordered" evidence="1">
    <location>
        <begin position="1"/>
        <end position="63"/>
    </location>
</feature>
<evidence type="ECO:0000313" key="3">
    <source>
        <dbReference type="Proteomes" id="UP001457282"/>
    </source>
</evidence>
<organism evidence="2 3">
    <name type="scientific">Rubus argutus</name>
    <name type="common">Southern blackberry</name>
    <dbReference type="NCBI Taxonomy" id="59490"/>
    <lineage>
        <taxon>Eukaryota</taxon>
        <taxon>Viridiplantae</taxon>
        <taxon>Streptophyta</taxon>
        <taxon>Embryophyta</taxon>
        <taxon>Tracheophyta</taxon>
        <taxon>Spermatophyta</taxon>
        <taxon>Magnoliopsida</taxon>
        <taxon>eudicotyledons</taxon>
        <taxon>Gunneridae</taxon>
        <taxon>Pentapetalae</taxon>
        <taxon>rosids</taxon>
        <taxon>fabids</taxon>
        <taxon>Rosales</taxon>
        <taxon>Rosaceae</taxon>
        <taxon>Rosoideae</taxon>
        <taxon>Rosoideae incertae sedis</taxon>
        <taxon>Rubus</taxon>
    </lineage>
</organism>
<dbReference type="EMBL" id="JBEDUW010000063">
    <property type="protein sequence ID" value="KAK9906317.1"/>
    <property type="molecule type" value="Genomic_DNA"/>
</dbReference>
<dbReference type="AlphaFoldDB" id="A0AAW1VN91"/>
<accession>A0AAW1VN91</accession>
<protein>
    <submittedName>
        <fullName evidence="2">Uncharacterized protein</fullName>
    </submittedName>
</protein>
<comment type="caution">
    <text evidence="2">The sequence shown here is derived from an EMBL/GenBank/DDBJ whole genome shotgun (WGS) entry which is preliminary data.</text>
</comment>
<reference evidence="2 3" key="1">
    <citation type="journal article" date="2023" name="G3 (Bethesda)">
        <title>A chromosome-length genome assembly and annotation of blackberry (Rubus argutus, cv. 'Hillquist').</title>
        <authorList>
            <person name="Bruna T."/>
            <person name="Aryal R."/>
            <person name="Dudchenko O."/>
            <person name="Sargent D.J."/>
            <person name="Mead D."/>
            <person name="Buti M."/>
            <person name="Cavallini A."/>
            <person name="Hytonen T."/>
            <person name="Andres J."/>
            <person name="Pham M."/>
            <person name="Weisz D."/>
            <person name="Mascagni F."/>
            <person name="Usai G."/>
            <person name="Natali L."/>
            <person name="Bassil N."/>
            <person name="Fernandez G.E."/>
            <person name="Lomsadze A."/>
            <person name="Armour M."/>
            <person name="Olukolu B."/>
            <person name="Poorten T."/>
            <person name="Britton C."/>
            <person name="Davik J."/>
            <person name="Ashrafi H."/>
            <person name="Aiden E.L."/>
            <person name="Borodovsky M."/>
            <person name="Worthington M."/>
        </authorList>
    </citation>
    <scope>NUCLEOTIDE SEQUENCE [LARGE SCALE GENOMIC DNA]</scope>
    <source>
        <strain evidence="2">PI 553951</strain>
    </source>
</reference>
<gene>
    <name evidence="2" type="ORF">M0R45_002609</name>
</gene>
<feature type="compositionally biased region" description="Basic residues" evidence="1">
    <location>
        <begin position="46"/>
        <end position="56"/>
    </location>
</feature>
<keyword evidence="3" id="KW-1185">Reference proteome</keyword>
<proteinExistence type="predicted"/>
<sequence length="135" mass="14411">MAPRLRQNVRNRRSLSNDESTAGSPALQEQARVEVEEPETPIRGGGRSRGRGRGGRRGGGAPNVDIAPNMVELFAAFLQNLGQGVVPQGPAPPPPPVAAQVVNDQNDYLIQMVKEIRRLGAKDFGGGSDYLNADN</sequence>
<evidence type="ECO:0000313" key="2">
    <source>
        <dbReference type="EMBL" id="KAK9906317.1"/>
    </source>
</evidence>